<dbReference type="PANTHER" id="PTHR24092">
    <property type="entry name" value="PROBABLE PHOSPHOLIPID-TRANSPORTING ATPASE"/>
    <property type="match status" value="1"/>
</dbReference>
<organism evidence="3 4">
    <name type="scientific">Perkinsus olseni</name>
    <name type="common">Perkinsus atlanticus</name>
    <dbReference type="NCBI Taxonomy" id="32597"/>
    <lineage>
        <taxon>Eukaryota</taxon>
        <taxon>Sar</taxon>
        <taxon>Alveolata</taxon>
        <taxon>Perkinsozoa</taxon>
        <taxon>Perkinsea</taxon>
        <taxon>Perkinsida</taxon>
        <taxon>Perkinsidae</taxon>
        <taxon>Perkinsus</taxon>
    </lineage>
</organism>
<dbReference type="Gene3D" id="2.70.150.10">
    <property type="entry name" value="Calcium-transporting ATPase, cytoplasmic transduction domain A"/>
    <property type="match status" value="1"/>
</dbReference>
<dbReference type="GO" id="GO:0005886">
    <property type="term" value="C:plasma membrane"/>
    <property type="evidence" value="ECO:0007669"/>
    <property type="project" value="TreeGrafter"/>
</dbReference>
<dbReference type="InterPro" id="IPR008250">
    <property type="entry name" value="ATPase_P-typ_transduc_dom_A_sf"/>
</dbReference>
<accession>A0A7J6PC27</accession>
<evidence type="ECO:0000313" key="3">
    <source>
        <dbReference type="EMBL" id="KAF4693306.1"/>
    </source>
</evidence>
<comment type="caution">
    <text evidence="3">The sequence shown here is derived from an EMBL/GenBank/DDBJ whole genome shotgun (WGS) entry which is preliminary data.</text>
</comment>
<feature type="domain" description="Guanylate cyclase" evidence="2">
    <location>
        <begin position="477"/>
        <end position="633"/>
    </location>
</feature>
<feature type="compositionally biased region" description="Polar residues" evidence="1">
    <location>
        <begin position="1"/>
        <end position="27"/>
    </location>
</feature>
<dbReference type="InterPro" id="IPR001054">
    <property type="entry name" value="A/G_cyclase"/>
</dbReference>
<dbReference type="SMART" id="SM00044">
    <property type="entry name" value="CYCc"/>
    <property type="match status" value="1"/>
</dbReference>
<name>A0A7J6PC27_PEROL</name>
<dbReference type="Pfam" id="PF00122">
    <property type="entry name" value="E1-E2_ATPase"/>
    <property type="match status" value="1"/>
</dbReference>
<dbReference type="Pfam" id="PF16209">
    <property type="entry name" value="PhoLip_ATPase_N"/>
    <property type="match status" value="1"/>
</dbReference>
<protein>
    <recommendedName>
        <fullName evidence="2">Guanylate cyclase domain-containing protein</fullName>
    </recommendedName>
</protein>
<reference evidence="3 4" key="1">
    <citation type="submission" date="2020-04" db="EMBL/GenBank/DDBJ databases">
        <title>Perkinsus olseni comparative genomics.</title>
        <authorList>
            <person name="Bogema D.R."/>
        </authorList>
    </citation>
    <scope>NUCLEOTIDE SEQUENCE [LARGE SCALE GENOMIC DNA]</scope>
    <source>
        <strain evidence="3">00978-12</strain>
    </source>
</reference>
<dbReference type="GO" id="GO:0140326">
    <property type="term" value="F:ATPase-coupled intramembrane lipid transporter activity"/>
    <property type="evidence" value="ECO:0007669"/>
    <property type="project" value="TreeGrafter"/>
</dbReference>
<dbReference type="SUPFAM" id="SSF55073">
    <property type="entry name" value="Nucleotide cyclase"/>
    <property type="match status" value="2"/>
</dbReference>
<dbReference type="CDD" id="cd07302">
    <property type="entry name" value="CHD"/>
    <property type="match status" value="1"/>
</dbReference>
<dbReference type="PROSITE" id="PS50125">
    <property type="entry name" value="GUANYLATE_CYCLASE_2"/>
    <property type="match status" value="1"/>
</dbReference>
<evidence type="ECO:0000259" key="2">
    <source>
        <dbReference type="PROSITE" id="PS50125"/>
    </source>
</evidence>
<gene>
    <name evidence="3" type="ORF">FOZ60_011274</name>
</gene>
<dbReference type="GO" id="GO:0035556">
    <property type="term" value="P:intracellular signal transduction"/>
    <property type="evidence" value="ECO:0007669"/>
    <property type="project" value="InterPro"/>
</dbReference>
<dbReference type="GO" id="GO:0045332">
    <property type="term" value="P:phospholipid translocation"/>
    <property type="evidence" value="ECO:0007669"/>
    <property type="project" value="TreeGrafter"/>
</dbReference>
<dbReference type="InterPro" id="IPR032631">
    <property type="entry name" value="P-type_ATPase_N"/>
</dbReference>
<dbReference type="SUPFAM" id="SSF81653">
    <property type="entry name" value="Calcium ATPase, transduction domain A"/>
    <property type="match status" value="1"/>
</dbReference>
<proteinExistence type="predicted"/>
<dbReference type="InterPro" id="IPR059000">
    <property type="entry name" value="ATPase_P-type_domA"/>
</dbReference>
<dbReference type="Pfam" id="PF00211">
    <property type="entry name" value="Guanylate_cyc"/>
    <property type="match status" value="2"/>
</dbReference>
<dbReference type="OrthoDB" id="354346at2759"/>
<evidence type="ECO:0000256" key="1">
    <source>
        <dbReference type="SAM" id="MobiDB-lite"/>
    </source>
</evidence>
<evidence type="ECO:0000313" key="4">
    <source>
        <dbReference type="Proteomes" id="UP000541610"/>
    </source>
</evidence>
<dbReference type="Gene3D" id="3.30.70.1230">
    <property type="entry name" value="Nucleotide cyclase"/>
    <property type="match status" value="1"/>
</dbReference>
<dbReference type="SUPFAM" id="SSF81665">
    <property type="entry name" value="Calcium ATPase, transmembrane domain M"/>
    <property type="match status" value="1"/>
</dbReference>
<sequence length="649" mass="71194">MASSAAARSSDTQDDNLPNGLQTGRDSSPSRHLAFVTNLLNAPSESFASQGRDEGEEFTRSVESFVIADADSRGVSTRFTDRLARAQAFARGMLPKILQRGSSSSMISPFEFDEEDFPSGISNQSYGNESSVERSANAETIDLLFGPHISDAPANFHVRSNRALAELMASDPDSTVADEFSLCALISAGHRTEFDNRVSSTKYRLLTFIPVNLWEQFHRVANIWFLLVSICQMLPFDLSPTSKWATMAPLVFVLSVTMAKDAIEDYRRYSNDNKVNRRLCRVVVKAKAAADGEHETGGVELIPWENIAAGSLIYLSKGEEVPADMLLVASSASDGLVYVETSQLDGESALKVKHALPEARRMFRSLPLVSECVGSMTCDAPNGLINEFNGLFRVQGGLREPADASILTSVLAVSFALVAAIMARMRESWERRIYLIDIEYRSWQERAQRLLSEFMPSSALEAYLADKYIASLYRNMTLLSADICNYTAYAESTPPERVVSFLTSLFARFDHLSDARQVHKTSVRAFNAPDLWKSQPTLIAGTPPQITPQTTAEMTPPQVHTIGDAYVASTEPNKGVDKAMKEALSAVREEMSAPNLEMRIGLHFGKFVGGVIATTKINYDIFGVDVTIANQVETAGIPGKIVVSDSLRG</sequence>
<feature type="region of interest" description="Disordered" evidence="1">
    <location>
        <begin position="1"/>
        <end position="30"/>
    </location>
</feature>
<dbReference type="InterPro" id="IPR023298">
    <property type="entry name" value="ATPase_P-typ_TM_dom_sf"/>
</dbReference>
<dbReference type="Proteomes" id="UP000541610">
    <property type="component" value="Unassembled WGS sequence"/>
</dbReference>
<dbReference type="InterPro" id="IPR029787">
    <property type="entry name" value="Nucleotide_cyclase"/>
</dbReference>
<dbReference type="GO" id="GO:0009190">
    <property type="term" value="P:cyclic nucleotide biosynthetic process"/>
    <property type="evidence" value="ECO:0007669"/>
    <property type="project" value="InterPro"/>
</dbReference>
<dbReference type="AlphaFoldDB" id="A0A7J6PC27"/>
<dbReference type="EMBL" id="JABANP010000047">
    <property type="protein sequence ID" value="KAF4693306.1"/>
    <property type="molecule type" value="Genomic_DNA"/>
</dbReference>